<keyword evidence="5 8" id="KW-0472">Membrane</keyword>
<evidence type="ECO:0000256" key="3">
    <source>
        <dbReference type="ARBA" id="ARBA00022475"/>
    </source>
</evidence>
<accession>M4SSI6</accession>
<evidence type="ECO:0000256" key="1">
    <source>
        <dbReference type="ARBA" id="ARBA00002523"/>
    </source>
</evidence>
<dbReference type="GO" id="GO:0098552">
    <property type="term" value="C:side of membrane"/>
    <property type="evidence" value="ECO:0007669"/>
    <property type="project" value="UniProtKB-KW"/>
</dbReference>
<evidence type="ECO:0000256" key="5">
    <source>
        <dbReference type="ARBA" id="ARBA00023136"/>
    </source>
</evidence>
<keyword evidence="8" id="KW-0812">Transmembrane</keyword>
<dbReference type="InterPro" id="IPR019609">
    <property type="entry name" value="Variant_surf_glycoprt_trypan_C"/>
</dbReference>
<keyword evidence="4" id="KW-0336">GPI-anchor</keyword>
<evidence type="ECO:0000256" key="6">
    <source>
        <dbReference type="ARBA" id="ARBA00023180"/>
    </source>
</evidence>
<organism evidence="10">
    <name type="scientific">Trypanosoma brucei</name>
    <dbReference type="NCBI Taxonomy" id="5691"/>
    <lineage>
        <taxon>Eukaryota</taxon>
        <taxon>Discoba</taxon>
        <taxon>Euglenozoa</taxon>
        <taxon>Kinetoplastea</taxon>
        <taxon>Metakinetoplastina</taxon>
        <taxon>Trypanosomatida</taxon>
        <taxon>Trypanosomatidae</taxon>
        <taxon>Trypanosoma</taxon>
    </lineage>
</organism>
<feature type="non-terminal residue" evidence="10">
    <location>
        <position position="1"/>
    </location>
</feature>
<comment type="function">
    <text evidence="1">VSG forms a coat on the surface of the parasite. The trypanosome evades the immune response of the host by expressing a series of antigenically distinct VSGs from an estimated 1000 VSG genes.</text>
</comment>
<dbReference type="Pfam" id="PF10659">
    <property type="entry name" value="Trypan_glycop_C"/>
    <property type="match status" value="1"/>
</dbReference>
<dbReference type="VEuPathDB" id="TriTrypDB:Tb1125.11.17940"/>
<comment type="subcellular location">
    <subcellularLocation>
        <location evidence="2">Cell membrane</location>
        <topology evidence="2">Lipid-anchor</topology>
        <topology evidence="2">GPI-anchor</topology>
    </subcellularLocation>
</comment>
<feature type="transmembrane region" description="Helical" evidence="8">
    <location>
        <begin position="30"/>
        <end position="49"/>
    </location>
</feature>
<reference evidence="10" key="2">
    <citation type="journal article" date="2014" name="Mol. Biochem. Parasitol.">
        <title>Capturing the variant surface glycoprotein repertoire (the VSGnome) of Trypanosoma brucei Lister 427.</title>
        <authorList>
            <person name="Cross G.A."/>
            <person name="Kim H.S."/>
            <person name="Wickstead B."/>
        </authorList>
    </citation>
    <scope>NUCLEOTIDE SEQUENCE</scope>
    <source>
        <strain evidence="10">Lister 427</strain>
    </source>
</reference>
<keyword evidence="6" id="KW-0325">Glycoprotein</keyword>
<proteinExistence type="predicted"/>
<evidence type="ECO:0000256" key="7">
    <source>
        <dbReference type="ARBA" id="ARBA00023288"/>
    </source>
</evidence>
<evidence type="ECO:0000259" key="9">
    <source>
        <dbReference type="Pfam" id="PF10659"/>
    </source>
</evidence>
<keyword evidence="8" id="KW-1133">Transmembrane helix</keyword>
<dbReference type="GO" id="GO:0005886">
    <property type="term" value="C:plasma membrane"/>
    <property type="evidence" value="ECO:0007669"/>
    <property type="project" value="UniProtKB-SubCell"/>
</dbReference>
<name>M4SSI6_9TRYP</name>
<sequence length="193" mass="21377">GIYFKKFFKVIQRLFCFFRTLTLLQTEAKFVFTFFTLSVPSICFFFAFVNSALRFAIQFLAVANLPQTGLQRQLTAESVRGKDKNNTITCTNANCKWEGGESEDKGECKTKAGTENTAEETGEKIGKECSGYGNQLECEKDNDGIPEGQPPKCGWIGVDKSGGDKGFKCRDSSFPLNKKFTMMAAAFVSLVAL</sequence>
<keyword evidence="7" id="KW-0449">Lipoprotein</keyword>
<evidence type="ECO:0000256" key="8">
    <source>
        <dbReference type="SAM" id="Phobius"/>
    </source>
</evidence>
<reference evidence="10" key="1">
    <citation type="submission" date="2013-02" db="EMBL/GenBank/DDBJ databases">
        <authorList>
            <person name="Cross G.A.M."/>
            <person name="Kim H.-S."/>
            <person name="Wickstead B."/>
        </authorList>
    </citation>
    <scope>NUCLEOTIDE SEQUENCE</scope>
    <source>
        <strain evidence="10">Lister 427</strain>
    </source>
</reference>
<evidence type="ECO:0000256" key="2">
    <source>
        <dbReference type="ARBA" id="ARBA00004609"/>
    </source>
</evidence>
<dbReference type="AlphaFoldDB" id="M4SSI6"/>
<feature type="domain" description="Trypanosome variant surface glycoprotein C-terminal" evidence="9">
    <location>
        <begin position="84"/>
        <end position="191"/>
    </location>
</feature>
<protein>
    <submittedName>
        <fullName evidence="10">Variant surface glycoprotein 2241</fullName>
    </submittedName>
</protein>
<evidence type="ECO:0000313" key="10">
    <source>
        <dbReference type="EMBL" id="AGH58964.1"/>
    </source>
</evidence>
<dbReference type="EMBL" id="KC611533">
    <property type="protein sequence ID" value="AGH58964.1"/>
    <property type="molecule type" value="Genomic_DNA"/>
</dbReference>
<keyword evidence="3" id="KW-1003">Cell membrane</keyword>
<evidence type="ECO:0000256" key="4">
    <source>
        <dbReference type="ARBA" id="ARBA00022622"/>
    </source>
</evidence>
<dbReference type="VEuPathDB" id="TriTrypDB:Tb427_000106400"/>